<dbReference type="EMBL" id="BFAG01000007">
    <property type="protein sequence ID" value="GBF06101.1"/>
    <property type="molecule type" value="Genomic_DNA"/>
</dbReference>
<keyword evidence="3" id="KW-1185">Reference proteome</keyword>
<proteinExistence type="predicted"/>
<evidence type="ECO:0000313" key="2">
    <source>
        <dbReference type="EMBL" id="GBF06101.1"/>
    </source>
</evidence>
<sequence>MSRSKRFLPVLALLTGLALAAGTQYSIIVGGQVAPDKAIVVNGQTYVPLSALKLLGINSTLKGTTLTLGSAATAANQTPGGANQRPSLEGCLGETLFNGIWRLKVTRLEAIKRDPGTPLEAPGWGLTVELRNGARGTLSPTDTGVSGTGEGIQLALPDGRTLNVDPLDVQGLTFASLPQGGVVIRQLKFYSSGTDPARAQKPVKFLFQINPKGFEDAIRRRAGGASYTTPTPSFRVRLDCQR</sequence>
<protein>
    <recommendedName>
        <fullName evidence="4">Copper amine oxidase-like N-terminal domain-containing protein</fullName>
    </recommendedName>
</protein>
<evidence type="ECO:0000313" key="3">
    <source>
        <dbReference type="Proteomes" id="UP000236569"/>
    </source>
</evidence>
<dbReference type="RefSeq" id="WP_103129499.1">
    <property type="nucleotide sequence ID" value="NZ_BFAG01000007.1"/>
</dbReference>
<feature type="chain" id="PRO_5014334334" description="Copper amine oxidase-like N-terminal domain-containing protein" evidence="1">
    <location>
        <begin position="21"/>
        <end position="242"/>
    </location>
</feature>
<name>A0A2I9DM73_9DEIO</name>
<dbReference type="Proteomes" id="UP000236569">
    <property type="component" value="Unassembled WGS sequence"/>
</dbReference>
<keyword evidence="1" id="KW-0732">Signal</keyword>
<dbReference type="OrthoDB" id="65354at2"/>
<accession>A0A2I9DM73</accession>
<evidence type="ECO:0000256" key="1">
    <source>
        <dbReference type="SAM" id="SignalP"/>
    </source>
</evidence>
<evidence type="ECO:0008006" key="4">
    <source>
        <dbReference type="Google" id="ProtNLM"/>
    </source>
</evidence>
<dbReference type="AlphaFoldDB" id="A0A2I9DM73"/>
<comment type="caution">
    <text evidence="2">The sequence shown here is derived from an EMBL/GenBank/DDBJ whole genome shotgun (WGS) entry which is preliminary data.</text>
</comment>
<organism evidence="2 3">
    <name type="scientific">Deinococcus aerius</name>
    <dbReference type="NCBI Taxonomy" id="200253"/>
    <lineage>
        <taxon>Bacteria</taxon>
        <taxon>Thermotogati</taxon>
        <taxon>Deinococcota</taxon>
        <taxon>Deinococci</taxon>
        <taxon>Deinococcales</taxon>
        <taxon>Deinococcaceae</taxon>
        <taxon>Deinococcus</taxon>
    </lineage>
</organism>
<gene>
    <name evidence="2" type="ORF">DAERI_070099</name>
</gene>
<feature type="signal peptide" evidence="1">
    <location>
        <begin position="1"/>
        <end position="20"/>
    </location>
</feature>
<reference evidence="3" key="1">
    <citation type="submission" date="2018-01" db="EMBL/GenBank/DDBJ databases">
        <title>Draft Genome Sequence of the Radioresistant Bacterium Deinococcus aerius TR0125, Isolated from the Higher Atmosphere above Japan.</title>
        <authorList>
            <person name="Satoh K."/>
            <person name="Arai H."/>
            <person name="Sanzen T."/>
            <person name="Kawaguchi Y."/>
            <person name="Hayashi H."/>
            <person name="Yokobori S."/>
            <person name="Yamagishi A."/>
            <person name="Oono Y."/>
            <person name="Narumi I."/>
        </authorList>
    </citation>
    <scope>NUCLEOTIDE SEQUENCE [LARGE SCALE GENOMIC DNA]</scope>
    <source>
        <strain evidence="3">TR0125</strain>
    </source>
</reference>